<name>A0A5M3XDX1_9ACTN</name>
<dbReference type="InterPro" id="IPR013736">
    <property type="entry name" value="Xaa-Pro_dipept_C"/>
</dbReference>
<keyword evidence="7" id="KW-0812">Transmembrane</keyword>
<dbReference type="CDD" id="cd03268">
    <property type="entry name" value="ABC_BcrA_bacitracin_resist"/>
    <property type="match status" value="1"/>
</dbReference>
<sequence length="963" mass="98531">MTAVIALAVLAVAAITWAVWPSEPPPRGQDLTIDVLDGPANDQRVTIDATFFAPASGGKAPAVLLGHGFGGSKASVRDQAQRLAQHGYAVLTWSARGFGRSTGEIALNSPDYEVKDVQQLVDWLATRPEVRLDAAGDPRVGMAGGSYGGAIALMTAAYDTRIDAIAPQITWHDLADALFPNATGQGPATGVFKKMWAGIFFSAGGNRLAGLSGGASGGLAGLTGATGTGGSGGVGGTGTGGTGTPGPGTATPGTATPEAGTNGAGTNETGAGGTSASPAPTSAPDISGTPGTSGSERPAATGMTPQQVQCGRFMPTICDIYQEIAEKGQATPQAIDLLRRSSPVSVPGKIRIPSLIIQGQRDSLFPLSHADANARAIAATGAPVEVAWINGGHDGGDSEGDWVFDRTAAWFDTWLKDSATPGNPAAAAYQKATGQGAAGQNTAGQTGANQTTGQSADQTAGKSAATAVPGGAAFTVSRDGGRDPGTRRNTIVHAEGSRYSGLSGTAQTSVTLNGPAQEVANPPGGSPAAISSIPGFGGLLGNSSTGVSAALDLPGQSATFESAPLKAPIHLTGSPTATIRVYGTGQVTLFAKLYDATTGQLAVLPGNLTAPLRVNATPSGTTATIALPAVDRRFDTGRTLRLVLATTDMAYSTPAAPAVYRIELASPDLVIPTDSGLSAPATGPAWWTWAMPLSALVVAVVLVLVGRVRRADTAQESDLADVPLQITGLTKRYRNGEKAVDDLSFRVERGQVLGLLGPNGAGKTTTMRMLMGLIHPDAGDIKIFGSKVVPGAPVLSRLGSFVEGPGFLPHLSGRDNLELYWRATGRPPADAHLDEALEIAGLGNAVDRAVRTYSQGMRQRLAIAQAMLGLPDLLVLDEPTNGLDPPQIAEMRKVLRSYAAKDRTVIVSSHLLGEVEQTCSHVVVMHRGRLISNGPVAELLSRGHLNGSTRLEDVFLDLIGEQV</sequence>
<organism evidence="9 10">
    <name type="scientific">Acrocarpospora pleiomorpha</name>
    <dbReference type="NCBI Taxonomy" id="90975"/>
    <lineage>
        <taxon>Bacteria</taxon>
        <taxon>Bacillati</taxon>
        <taxon>Actinomycetota</taxon>
        <taxon>Actinomycetes</taxon>
        <taxon>Streptosporangiales</taxon>
        <taxon>Streptosporangiaceae</taxon>
        <taxon>Acrocarpospora</taxon>
    </lineage>
</organism>
<feature type="compositionally biased region" description="Low complexity" evidence="6">
    <location>
        <begin position="247"/>
        <end position="277"/>
    </location>
</feature>
<protein>
    <recommendedName>
        <fullName evidence="8">ABC transporter domain-containing protein</fullName>
    </recommendedName>
</protein>
<evidence type="ECO:0000313" key="9">
    <source>
        <dbReference type="EMBL" id="GES18972.1"/>
    </source>
</evidence>
<evidence type="ECO:0000256" key="7">
    <source>
        <dbReference type="SAM" id="Phobius"/>
    </source>
</evidence>
<evidence type="ECO:0000256" key="5">
    <source>
        <dbReference type="ARBA" id="ARBA00022840"/>
    </source>
</evidence>
<dbReference type="InterPro" id="IPR027417">
    <property type="entry name" value="P-loop_NTPase"/>
</dbReference>
<evidence type="ECO:0000313" key="10">
    <source>
        <dbReference type="Proteomes" id="UP000377595"/>
    </source>
</evidence>
<dbReference type="InterPro" id="IPR008979">
    <property type="entry name" value="Galactose-bd-like_sf"/>
</dbReference>
<evidence type="ECO:0000256" key="6">
    <source>
        <dbReference type="SAM" id="MobiDB-lite"/>
    </source>
</evidence>
<feature type="region of interest" description="Disordered" evidence="6">
    <location>
        <begin position="229"/>
        <end position="305"/>
    </location>
</feature>
<dbReference type="SMART" id="SM00939">
    <property type="entry name" value="PepX_C"/>
    <property type="match status" value="1"/>
</dbReference>
<dbReference type="Proteomes" id="UP000377595">
    <property type="component" value="Unassembled WGS sequence"/>
</dbReference>
<dbReference type="SUPFAM" id="SSF49785">
    <property type="entry name" value="Galactose-binding domain-like"/>
    <property type="match status" value="1"/>
</dbReference>
<dbReference type="GO" id="GO:0016887">
    <property type="term" value="F:ATP hydrolysis activity"/>
    <property type="evidence" value="ECO:0007669"/>
    <property type="project" value="InterPro"/>
</dbReference>
<feature type="compositionally biased region" description="Polar residues" evidence="6">
    <location>
        <begin position="500"/>
        <end position="509"/>
    </location>
</feature>
<evidence type="ECO:0000256" key="1">
    <source>
        <dbReference type="ARBA" id="ARBA00005417"/>
    </source>
</evidence>
<dbReference type="SMART" id="SM00382">
    <property type="entry name" value="AAA"/>
    <property type="match status" value="1"/>
</dbReference>
<dbReference type="RefSeq" id="WP_155344148.1">
    <property type="nucleotide sequence ID" value="NZ_BAAAHM010000004.1"/>
</dbReference>
<evidence type="ECO:0000256" key="4">
    <source>
        <dbReference type="ARBA" id="ARBA00022801"/>
    </source>
</evidence>
<dbReference type="Gene3D" id="3.40.50.300">
    <property type="entry name" value="P-loop containing nucleotide triphosphate hydrolases"/>
    <property type="match status" value="1"/>
</dbReference>
<dbReference type="InterPro" id="IPR029058">
    <property type="entry name" value="AB_hydrolase_fold"/>
</dbReference>
<keyword evidence="4" id="KW-0378">Hydrolase</keyword>
<dbReference type="PANTHER" id="PTHR43335">
    <property type="entry name" value="ABC TRANSPORTER, ATP-BINDING PROTEIN"/>
    <property type="match status" value="1"/>
</dbReference>
<comment type="caution">
    <text evidence="9">The sequence shown here is derived from an EMBL/GenBank/DDBJ whole genome shotgun (WGS) entry which is preliminary data.</text>
</comment>
<keyword evidence="7" id="KW-0472">Membrane</keyword>
<dbReference type="InterPro" id="IPR003439">
    <property type="entry name" value="ABC_transporter-like_ATP-bd"/>
</dbReference>
<dbReference type="InterPro" id="IPR000383">
    <property type="entry name" value="Xaa-Pro-like_dom"/>
</dbReference>
<evidence type="ECO:0000256" key="2">
    <source>
        <dbReference type="ARBA" id="ARBA00022448"/>
    </source>
</evidence>
<dbReference type="Pfam" id="PF00005">
    <property type="entry name" value="ABC_tran"/>
    <property type="match status" value="1"/>
</dbReference>
<comment type="similarity">
    <text evidence="1">Belongs to the ABC transporter superfamily.</text>
</comment>
<dbReference type="EMBL" id="BLAF01000009">
    <property type="protein sequence ID" value="GES18972.1"/>
    <property type="molecule type" value="Genomic_DNA"/>
</dbReference>
<dbReference type="InterPro" id="IPR017871">
    <property type="entry name" value="ABC_transporter-like_CS"/>
</dbReference>
<accession>A0A5M3XDX1</accession>
<feature type="region of interest" description="Disordered" evidence="6">
    <location>
        <begin position="423"/>
        <end position="509"/>
    </location>
</feature>
<reference evidence="9 10" key="1">
    <citation type="submission" date="2019-10" db="EMBL/GenBank/DDBJ databases">
        <title>Whole genome shotgun sequence of Acrocarpospora pleiomorpha NBRC 16267.</title>
        <authorList>
            <person name="Ichikawa N."/>
            <person name="Kimura A."/>
            <person name="Kitahashi Y."/>
            <person name="Komaki H."/>
            <person name="Oguchi A."/>
        </authorList>
    </citation>
    <scope>NUCLEOTIDE SEQUENCE [LARGE SCALE GENOMIC DNA]</scope>
    <source>
        <strain evidence="9 10">NBRC 16267</strain>
    </source>
</reference>
<dbReference type="SUPFAM" id="SSF53474">
    <property type="entry name" value="alpha/beta-Hydrolases"/>
    <property type="match status" value="1"/>
</dbReference>
<dbReference type="Gene3D" id="3.40.50.1820">
    <property type="entry name" value="alpha/beta hydrolase"/>
    <property type="match status" value="2"/>
</dbReference>
<dbReference type="SUPFAM" id="SSF52540">
    <property type="entry name" value="P-loop containing nucleoside triphosphate hydrolases"/>
    <property type="match status" value="1"/>
</dbReference>
<dbReference type="PROSITE" id="PS50893">
    <property type="entry name" value="ABC_TRANSPORTER_2"/>
    <property type="match status" value="1"/>
</dbReference>
<dbReference type="Gene3D" id="2.60.120.260">
    <property type="entry name" value="Galactose-binding domain-like"/>
    <property type="match status" value="1"/>
</dbReference>
<feature type="compositionally biased region" description="Gly residues" evidence="6">
    <location>
        <begin position="229"/>
        <end position="246"/>
    </location>
</feature>
<evidence type="ECO:0000256" key="3">
    <source>
        <dbReference type="ARBA" id="ARBA00022741"/>
    </source>
</evidence>
<evidence type="ECO:0000259" key="8">
    <source>
        <dbReference type="PROSITE" id="PS50893"/>
    </source>
</evidence>
<keyword evidence="7" id="KW-1133">Transmembrane helix</keyword>
<feature type="domain" description="ABC transporter" evidence="8">
    <location>
        <begin position="724"/>
        <end position="952"/>
    </location>
</feature>
<keyword evidence="5" id="KW-0067">ATP-binding</keyword>
<gene>
    <name evidence="9" type="ORF">Aple_018670</name>
</gene>
<dbReference type="GO" id="GO:0008239">
    <property type="term" value="F:dipeptidyl-peptidase activity"/>
    <property type="evidence" value="ECO:0007669"/>
    <property type="project" value="InterPro"/>
</dbReference>
<feature type="compositionally biased region" description="Low complexity" evidence="6">
    <location>
        <begin position="425"/>
        <end position="454"/>
    </location>
</feature>
<dbReference type="AlphaFoldDB" id="A0A5M3XDX1"/>
<dbReference type="InterPro" id="IPR003593">
    <property type="entry name" value="AAA+_ATPase"/>
</dbReference>
<feature type="transmembrane region" description="Helical" evidence="7">
    <location>
        <begin position="686"/>
        <end position="705"/>
    </location>
</feature>
<keyword evidence="3" id="KW-0547">Nucleotide-binding</keyword>
<proteinExistence type="inferred from homology"/>
<dbReference type="Pfam" id="PF02129">
    <property type="entry name" value="Peptidase_S15"/>
    <property type="match status" value="1"/>
</dbReference>
<dbReference type="PANTHER" id="PTHR43335:SF4">
    <property type="entry name" value="ABC TRANSPORTER, ATP-BINDING PROTEIN"/>
    <property type="match status" value="1"/>
</dbReference>
<dbReference type="OrthoDB" id="9804819at2"/>
<keyword evidence="2" id="KW-0813">Transport</keyword>
<dbReference type="PROSITE" id="PS00211">
    <property type="entry name" value="ABC_TRANSPORTER_1"/>
    <property type="match status" value="1"/>
</dbReference>
<dbReference type="GO" id="GO:0005524">
    <property type="term" value="F:ATP binding"/>
    <property type="evidence" value="ECO:0007669"/>
    <property type="project" value="UniProtKB-KW"/>
</dbReference>
<keyword evidence="10" id="KW-1185">Reference proteome</keyword>